<feature type="compositionally biased region" description="Basic residues" evidence="1">
    <location>
        <begin position="158"/>
        <end position="168"/>
    </location>
</feature>
<feature type="region of interest" description="Disordered" evidence="1">
    <location>
        <begin position="117"/>
        <end position="178"/>
    </location>
</feature>
<dbReference type="GeneID" id="55990401"/>
<feature type="compositionally biased region" description="Basic residues" evidence="1">
    <location>
        <begin position="213"/>
        <end position="222"/>
    </location>
</feature>
<protein>
    <submittedName>
        <fullName evidence="2">Uncharacterized protein</fullName>
    </submittedName>
</protein>
<accession>A0A7H8QPL2</accession>
<evidence type="ECO:0000313" key="2">
    <source>
        <dbReference type="EMBL" id="QKX55796.1"/>
    </source>
</evidence>
<dbReference type="Proteomes" id="UP000509510">
    <property type="component" value="Chromosome II"/>
</dbReference>
<dbReference type="OrthoDB" id="4498187at2759"/>
<dbReference type="KEGG" id="trg:TRUGW13939_02894"/>
<proteinExistence type="predicted"/>
<dbReference type="RefSeq" id="XP_035341974.1">
    <property type="nucleotide sequence ID" value="XM_035486081.1"/>
</dbReference>
<name>A0A7H8QPL2_TALRU</name>
<keyword evidence="3" id="KW-1185">Reference proteome</keyword>
<dbReference type="EMBL" id="CP055899">
    <property type="protein sequence ID" value="QKX55796.1"/>
    <property type="molecule type" value="Genomic_DNA"/>
</dbReference>
<feature type="region of interest" description="Disordered" evidence="1">
    <location>
        <begin position="203"/>
        <end position="222"/>
    </location>
</feature>
<evidence type="ECO:0000256" key="1">
    <source>
        <dbReference type="SAM" id="MobiDB-lite"/>
    </source>
</evidence>
<dbReference type="AlphaFoldDB" id="A0A7H8QPL2"/>
<organism evidence="2 3">
    <name type="scientific">Talaromyces rugulosus</name>
    <name type="common">Penicillium rugulosum</name>
    <dbReference type="NCBI Taxonomy" id="121627"/>
    <lineage>
        <taxon>Eukaryota</taxon>
        <taxon>Fungi</taxon>
        <taxon>Dikarya</taxon>
        <taxon>Ascomycota</taxon>
        <taxon>Pezizomycotina</taxon>
        <taxon>Eurotiomycetes</taxon>
        <taxon>Eurotiomycetidae</taxon>
        <taxon>Eurotiales</taxon>
        <taxon>Trichocomaceae</taxon>
        <taxon>Talaromyces</taxon>
        <taxon>Talaromyces sect. Islandici</taxon>
    </lineage>
</organism>
<feature type="compositionally biased region" description="Low complexity" evidence="1">
    <location>
        <begin position="142"/>
        <end position="157"/>
    </location>
</feature>
<sequence>MGHNPHSYLIGDDPTLASAEMNDIWEDPFLSTANIPSRNDYSALPRPTGNIAGVYTADELHPSYLHVSLSTYTPNILDKLPGRNQPLGLTPWATPWEGKGTSQFLEELHVSQSFYNTSDDDIESAPVPGLTRSPASSARTMLTPPTTPTTSTTSSPRSRQKSKRRLSSHKAPSPPIKFVHDELSMPANFQANPNAHARFKYHDDGTREYLNSPRKRQKVSSI</sequence>
<evidence type="ECO:0000313" key="3">
    <source>
        <dbReference type="Proteomes" id="UP000509510"/>
    </source>
</evidence>
<reference evidence="3" key="1">
    <citation type="submission" date="2020-06" db="EMBL/GenBank/DDBJ databases">
        <title>A chromosome-scale genome assembly of Talaromyces rugulosus W13939.</title>
        <authorList>
            <person name="Wang B."/>
            <person name="Guo L."/>
            <person name="Ye K."/>
            <person name="Wang L."/>
        </authorList>
    </citation>
    <scope>NUCLEOTIDE SEQUENCE [LARGE SCALE GENOMIC DNA]</scope>
    <source>
        <strain evidence="3">W13939</strain>
    </source>
</reference>
<gene>
    <name evidence="2" type="ORF">TRUGW13939_02894</name>
</gene>